<dbReference type="FunFam" id="2.40.10.10:FF:000146">
    <property type="entry name" value="Serine protease 53"/>
    <property type="match status" value="1"/>
</dbReference>
<dbReference type="AlphaFoldDB" id="A0A3R7QHT0"/>
<dbReference type="Gene3D" id="2.40.10.10">
    <property type="entry name" value="Trypsin-like serine proteases"/>
    <property type="match status" value="1"/>
</dbReference>
<dbReference type="InterPro" id="IPR001314">
    <property type="entry name" value="Peptidase_S1A"/>
</dbReference>
<evidence type="ECO:0000256" key="8">
    <source>
        <dbReference type="ARBA" id="ARBA00023157"/>
    </source>
</evidence>
<reference evidence="11 12" key="1">
    <citation type="submission" date="2018-04" db="EMBL/GenBank/DDBJ databases">
        <authorList>
            <person name="Zhang X."/>
            <person name="Yuan J."/>
            <person name="Li F."/>
            <person name="Xiang J."/>
        </authorList>
    </citation>
    <scope>NUCLEOTIDE SEQUENCE [LARGE SCALE GENOMIC DNA]</scope>
    <source>
        <tissue evidence="11">Muscle</tissue>
    </source>
</reference>
<dbReference type="Pfam" id="PF00089">
    <property type="entry name" value="Trypsin"/>
    <property type="match status" value="1"/>
</dbReference>
<name>A0A3R7QHT0_PENVA</name>
<comment type="caution">
    <text evidence="11">The sequence shown here is derived from an EMBL/GenBank/DDBJ whole genome shotgun (WGS) entry which is preliminary data.</text>
</comment>
<dbReference type="InterPro" id="IPR033116">
    <property type="entry name" value="TRYPSIN_SER"/>
</dbReference>
<evidence type="ECO:0000313" key="11">
    <source>
        <dbReference type="EMBL" id="ROT79358.1"/>
    </source>
</evidence>
<evidence type="ECO:0000256" key="6">
    <source>
        <dbReference type="ARBA" id="ARBA00022825"/>
    </source>
</evidence>
<evidence type="ECO:0000256" key="1">
    <source>
        <dbReference type="ARBA" id="ARBA00004613"/>
    </source>
</evidence>
<dbReference type="GO" id="GO:0004252">
    <property type="term" value="F:serine-type endopeptidase activity"/>
    <property type="evidence" value="ECO:0007669"/>
    <property type="project" value="InterPro"/>
</dbReference>
<keyword evidence="3 9" id="KW-0645">Protease</keyword>
<comment type="subcellular location">
    <subcellularLocation>
        <location evidence="1">Secreted</location>
    </subcellularLocation>
</comment>
<dbReference type="PROSITE" id="PS50240">
    <property type="entry name" value="TRYPSIN_DOM"/>
    <property type="match status" value="1"/>
</dbReference>
<dbReference type="CDD" id="cd00190">
    <property type="entry name" value="Tryp_SPc"/>
    <property type="match status" value="1"/>
</dbReference>
<keyword evidence="7" id="KW-0865">Zymogen</keyword>
<evidence type="ECO:0000259" key="10">
    <source>
        <dbReference type="PROSITE" id="PS50240"/>
    </source>
</evidence>
<organism evidence="11 12">
    <name type="scientific">Penaeus vannamei</name>
    <name type="common">Whiteleg shrimp</name>
    <name type="synonym">Litopenaeus vannamei</name>
    <dbReference type="NCBI Taxonomy" id="6689"/>
    <lineage>
        <taxon>Eukaryota</taxon>
        <taxon>Metazoa</taxon>
        <taxon>Ecdysozoa</taxon>
        <taxon>Arthropoda</taxon>
        <taxon>Crustacea</taxon>
        <taxon>Multicrustacea</taxon>
        <taxon>Malacostraca</taxon>
        <taxon>Eumalacostraca</taxon>
        <taxon>Eucarida</taxon>
        <taxon>Decapoda</taxon>
        <taxon>Dendrobranchiata</taxon>
        <taxon>Penaeoidea</taxon>
        <taxon>Penaeidae</taxon>
        <taxon>Penaeus</taxon>
    </lineage>
</organism>
<dbReference type="InterPro" id="IPR009003">
    <property type="entry name" value="Peptidase_S1_PA"/>
</dbReference>
<keyword evidence="12" id="KW-1185">Reference proteome</keyword>
<dbReference type="PROSITE" id="PS00134">
    <property type="entry name" value="TRYPSIN_HIS"/>
    <property type="match status" value="1"/>
</dbReference>
<gene>
    <name evidence="11" type="ORF">C7M84_001916</name>
</gene>
<dbReference type="PROSITE" id="PS00135">
    <property type="entry name" value="TRYPSIN_SER"/>
    <property type="match status" value="1"/>
</dbReference>
<evidence type="ECO:0000313" key="12">
    <source>
        <dbReference type="Proteomes" id="UP000283509"/>
    </source>
</evidence>
<evidence type="ECO:0000256" key="3">
    <source>
        <dbReference type="ARBA" id="ARBA00022670"/>
    </source>
</evidence>
<dbReference type="SMART" id="SM00020">
    <property type="entry name" value="Tryp_SPc"/>
    <property type="match status" value="1"/>
</dbReference>
<dbReference type="GO" id="GO:0005576">
    <property type="term" value="C:extracellular region"/>
    <property type="evidence" value="ECO:0007669"/>
    <property type="project" value="UniProtKB-SubCell"/>
</dbReference>
<dbReference type="EMBL" id="QCYY01001254">
    <property type="protein sequence ID" value="ROT79358.1"/>
    <property type="molecule type" value="Genomic_DNA"/>
</dbReference>
<dbReference type="PRINTS" id="PR00722">
    <property type="entry name" value="CHYMOTRYPSIN"/>
</dbReference>
<dbReference type="InterPro" id="IPR043504">
    <property type="entry name" value="Peptidase_S1_PA_chymotrypsin"/>
</dbReference>
<dbReference type="PANTHER" id="PTHR24253">
    <property type="entry name" value="TRANSMEMBRANE PROTEASE SERINE"/>
    <property type="match status" value="1"/>
</dbReference>
<dbReference type="GO" id="GO:0006508">
    <property type="term" value="P:proteolysis"/>
    <property type="evidence" value="ECO:0007669"/>
    <property type="project" value="UniProtKB-KW"/>
</dbReference>
<proteinExistence type="predicted"/>
<dbReference type="OrthoDB" id="6380398at2759"/>
<evidence type="ECO:0000256" key="7">
    <source>
        <dbReference type="ARBA" id="ARBA00023145"/>
    </source>
</evidence>
<keyword evidence="5 9" id="KW-0378">Hydrolase</keyword>
<sequence length="304" mass="32600">MWQSTTTIHTNIYNGRCIVPDGQPPRSPEIAPIQVSIKRPRRPSSQHIAMAVLPCLFAILSLPLSASGRCGVARPPQDSNLVLESRIIGGRVAHESAWPWAASLRSRGQHFCGASLVTATHLLTAAHCVAHVGQALLTVALIAEGEVVEREVSTVVPHPEYNGHQHDIALLKVGEPFSSPPLCLSLLVPEGLSASLVGWGKTSPEGSHSEALRETEVTILPGSRCRSAYRQFFRKGMLCAGSEGLGRDACQGDSGGPLMLFMGGAWVQVGVVSFGYGCARPEYPGVYTSIPDYIHWVIEVLQAE</sequence>
<keyword evidence="8" id="KW-1015">Disulfide bond</keyword>
<keyword evidence="2" id="KW-0964">Secreted</keyword>
<reference evidence="11 12" key="2">
    <citation type="submission" date="2019-01" db="EMBL/GenBank/DDBJ databases">
        <title>The decoding of complex shrimp genome reveals the adaptation for benthos swimmer, frequently molting mechanism and breeding impact on genome.</title>
        <authorList>
            <person name="Sun Y."/>
            <person name="Gao Y."/>
            <person name="Yu Y."/>
        </authorList>
    </citation>
    <scope>NUCLEOTIDE SEQUENCE [LARGE SCALE GENOMIC DNA]</scope>
    <source>
        <tissue evidence="11">Muscle</tissue>
    </source>
</reference>
<evidence type="ECO:0000256" key="9">
    <source>
        <dbReference type="RuleBase" id="RU363034"/>
    </source>
</evidence>
<feature type="domain" description="Peptidase S1" evidence="10">
    <location>
        <begin position="87"/>
        <end position="302"/>
    </location>
</feature>
<keyword evidence="11" id="KW-0472">Membrane</keyword>
<dbReference type="SUPFAM" id="SSF50494">
    <property type="entry name" value="Trypsin-like serine proteases"/>
    <property type="match status" value="1"/>
</dbReference>
<accession>A0A3R7QHT0</accession>
<evidence type="ECO:0000256" key="2">
    <source>
        <dbReference type="ARBA" id="ARBA00022525"/>
    </source>
</evidence>
<keyword evidence="4" id="KW-0732">Signal</keyword>
<dbReference type="Proteomes" id="UP000283509">
    <property type="component" value="Unassembled WGS sequence"/>
</dbReference>
<dbReference type="InterPro" id="IPR001254">
    <property type="entry name" value="Trypsin_dom"/>
</dbReference>
<protein>
    <submittedName>
        <fullName evidence="11">Putative transmembrane protease serine 9-like</fullName>
    </submittedName>
</protein>
<dbReference type="PANTHER" id="PTHR24253:SF103">
    <property type="entry name" value="TRANSMEMBRANE PROTEASE SERINE 7"/>
    <property type="match status" value="1"/>
</dbReference>
<keyword evidence="11" id="KW-0812">Transmembrane</keyword>
<keyword evidence="6 9" id="KW-0720">Serine protease</keyword>
<dbReference type="STRING" id="6689.A0A3R7QHT0"/>
<evidence type="ECO:0000256" key="4">
    <source>
        <dbReference type="ARBA" id="ARBA00022729"/>
    </source>
</evidence>
<dbReference type="InterPro" id="IPR018114">
    <property type="entry name" value="TRYPSIN_HIS"/>
</dbReference>
<evidence type="ECO:0000256" key="5">
    <source>
        <dbReference type="ARBA" id="ARBA00022801"/>
    </source>
</evidence>